<feature type="signal peptide" evidence="1">
    <location>
        <begin position="1"/>
        <end position="23"/>
    </location>
</feature>
<protein>
    <recommendedName>
        <fullName evidence="2">LysM domain-containing protein</fullName>
    </recommendedName>
</protein>
<dbReference type="InterPro" id="IPR036779">
    <property type="entry name" value="LysM_dom_sf"/>
</dbReference>
<evidence type="ECO:0000313" key="3">
    <source>
        <dbReference type="EMBL" id="GIE19360.1"/>
    </source>
</evidence>
<dbReference type="InterPro" id="IPR039561">
    <property type="entry name" value="Peptidase_M15C"/>
</dbReference>
<dbReference type="Gene3D" id="3.30.1380.10">
    <property type="match status" value="1"/>
</dbReference>
<keyword evidence="4" id="KW-1185">Reference proteome</keyword>
<dbReference type="PROSITE" id="PS51782">
    <property type="entry name" value="LYSM"/>
    <property type="match status" value="1"/>
</dbReference>
<reference evidence="3 4" key="1">
    <citation type="submission" date="2021-01" db="EMBL/GenBank/DDBJ databases">
        <title>Whole genome shotgun sequence of Actinoplanes humidus NBRC 14915.</title>
        <authorList>
            <person name="Komaki H."/>
            <person name="Tamura T."/>
        </authorList>
    </citation>
    <scope>NUCLEOTIDE SEQUENCE [LARGE SCALE GENOMIC DNA]</scope>
    <source>
        <strain evidence="3 4">NBRC 14915</strain>
    </source>
</reference>
<dbReference type="SUPFAM" id="SSF55166">
    <property type="entry name" value="Hedgehog/DD-peptidase"/>
    <property type="match status" value="1"/>
</dbReference>
<keyword evidence="1" id="KW-0732">Signal</keyword>
<comment type="caution">
    <text evidence="3">The sequence shown here is derived from an EMBL/GenBank/DDBJ whole genome shotgun (WGS) entry which is preliminary data.</text>
</comment>
<sequence>MKKFFAFLAVLALPFGIAAPARAGTASPAAVTPPYHVVRPGETIKKIADFYGITPKQLRAWNAIVKPNQPSVDGVLNLAKPLSPLTGWRSWVETVTPGQVNWDPAKNCPVPPEDLRKVWVTYIDFYGVAHPGSIVVNKAIAARTQSVFLALYRMRFRIQGMSPMTINAPYITDYGTVTAGYSCRLVGGTKTVSQHAYGLAIDVNPVQNPMYRGTYVDSGTQVTFMTRWAYRRGMMHAAGAVRAFTTNGFYWGGRWHTLKDYMHFSPTNK</sequence>
<dbReference type="InterPro" id="IPR009045">
    <property type="entry name" value="Zn_M74/Hedgehog-like"/>
</dbReference>
<feature type="domain" description="LysM" evidence="2">
    <location>
        <begin position="34"/>
        <end position="78"/>
    </location>
</feature>
<name>A0ABQ3ZLA1_9ACTN</name>
<dbReference type="Proteomes" id="UP000603200">
    <property type="component" value="Unassembled WGS sequence"/>
</dbReference>
<dbReference type="SMART" id="SM00257">
    <property type="entry name" value="LysM"/>
    <property type="match status" value="1"/>
</dbReference>
<dbReference type="InterPro" id="IPR018392">
    <property type="entry name" value="LysM"/>
</dbReference>
<gene>
    <name evidence="3" type="ORF">Ahu01nite_024620</name>
</gene>
<evidence type="ECO:0000259" key="2">
    <source>
        <dbReference type="PROSITE" id="PS51782"/>
    </source>
</evidence>
<dbReference type="Gene3D" id="3.10.350.10">
    <property type="entry name" value="LysM domain"/>
    <property type="match status" value="1"/>
</dbReference>
<organism evidence="3 4">
    <name type="scientific">Winogradskya humida</name>
    <dbReference type="NCBI Taxonomy" id="113566"/>
    <lineage>
        <taxon>Bacteria</taxon>
        <taxon>Bacillati</taxon>
        <taxon>Actinomycetota</taxon>
        <taxon>Actinomycetes</taxon>
        <taxon>Micromonosporales</taxon>
        <taxon>Micromonosporaceae</taxon>
        <taxon>Winogradskya</taxon>
    </lineage>
</organism>
<dbReference type="EMBL" id="BOMN01000029">
    <property type="protein sequence ID" value="GIE19360.1"/>
    <property type="molecule type" value="Genomic_DNA"/>
</dbReference>
<dbReference type="RefSeq" id="WP_239158796.1">
    <property type="nucleotide sequence ID" value="NZ_BAAATV010000005.1"/>
</dbReference>
<evidence type="ECO:0000256" key="1">
    <source>
        <dbReference type="SAM" id="SignalP"/>
    </source>
</evidence>
<evidence type="ECO:0000313" key="4">
    <source>
        <dbReference type="Proteomes" id="UP000603200"/>
    </source>
</evidence>
<dbReference type="Pfam" id="PF01476">
    <property type="entry name" value="LysM"/>
    <property type="match status" value="1"/>
</dbReference>
<dbReference type="CDD" id="cd00118">
    <property type="entry name" value="LysM"/>
    <property type="match status" value="1"/>
</dbReference>
<feature type="chain" id="PRO_5046613487" description="LysM domain-containing protein" evidence="1">
    <location>
        <begin position="24"/>
        <end position="269"/>
    </location>
</feature>
<dbReference type="Pfam" id="PF13539">
    <property type="entry name" value="Peptidase_M15_4"/>
    <property type="match status" value="1"/>
</dbReference>
<dbReference type="SUPFAM" id="SSF54106">
    <property type="entry name" value="LysM domain"/>
    <property type="match status" value="1"/>
</dbReference>
<accession>A0ABQ3ZLA1</accession>
<proteinExistence type="predicted"/>